<dbReference type="GO" id="GO:0016020">
    <property type="term" value="C:membrane"/>
    <property type="evidence" value="ECO:0007669"/>
    <property type="project" value="TreeGrafter"/>
</dbReference>
<gene>
    <name evidence="2" type="ORF">LOTGIDRAFT_238251</name>
</gene>
<evidence type="ECO:0000313" key="2">
    <source>
        <dbReference type="EMBL" id="ESP01565.1"/>
    </source>
</evidence>
<feature type="transmembrane region" description="Helical" evidence="1">
    <location>
        <begin position="176"/>
        <end position="195"/>
    </location>
</feature>
<accession>V4CHG6</accession>
<keyword evidence="1" id="KW-0472">Membrane</keyword>
<dbReference type="Proteomes" id="UP000030746">
    <property type="component" value="Unassembled WGS sequence"/>
</dbReference>
<reference evidence="2 3" key="1">
    <citation type="journal article" date="2013" name="Nature">
        <title>Insights into bilaterian evolution from three spiralian genomes.</title>
        <authorList>
            <person name="Simakov O."/>
            <person name="Marletaz F."/>
            <person name="Cho S.J."/>
            <person name="Edsinger-Gonzales E."/>
            <person name="Havlak P."/>
            <person name="Hellsten U."/>
            <person name="Kuo D.H."/>
            <person name="Larsson T."/>
            <person name="Lv J."/>
            <person name="Arendt D."/>
            <person name="Savage R."/>
            <person name="Osoegawa K."/>
            <person name="de Jong P."/>
            <person name="Grimwood J."/>
            <person name="Chapman J.A."/>
            <person name="Shapiro H."/>
            <person name="Aerts A."/>
            <person name="Otillar R.P."/>
            <person name="Terry A.Y."/>
            <person name="Boore J.L."/>
            <person name="Grigoriev I.V."/>
            <person name="Lindberg D.R."/>
            <person name="Seaver E.C."/>
            <person name="Weisblat D.A."/>
            <person name="Putnam N.H."/>
            <person name="Rokhsar D.S."/>
        </authorList>
    </citation>
    <scope>NUCLEOTIDE SEQUENCE [LARGE SCALE GENOMIC DNA]</scope>
</reference>
<dbReference type="InterPro" id="IPR026620">
    <property type="entry name" value="TMEM177"/>
</dbReference>
<feature type="transmembrane region" description="Helical" evidence="1">
    <location>
        <begin position="207"/>
        <end position="225"/>
    </location>
</feature>
<dbReference type="GeneID" id="20250699"/>
<keyword evidence="3" id="KW-1185">Reference proteome</keyword>
<evidence type="ECO:0008006" key="4">
    <source>
        <dbReference type="Google" id="ProtNLM"/>
    </source>
</evidence>
<dbReference type="PANTHER" id="PTHR21824:SF4">
    <property type="entry name" value="TRANSMEMBRANE PROTEIN 177"/>
    <property type="match status" value="1"/>
</dbReference>
<evidence type="ECO:0000256" key="1">
    <source>
        <dbReference type="SAM" id="Phobius"/>
    </source>
</evidence>
<dbReference type="OMA" id="VTSRWEI"/>
<dbReference type="RefSeq" id="XP_009047736.1">
    <property type="nucleotide sequence ID" value="XM_009049488.1"/>
</dbReference>
<dbReference type="CTD" id="20250699"/>
<organism evidence="2 3">
    <name type="scientific">Lottia gigantea</name>
    <name type="common">Giant owl limpet</name>
    <dbReference type="NCBI Taxonomy" id="225164"/>
    <lineage>
        <taxon>Eukaryota</taxon>
        <taxon>Metazoa</taxon>
        <taxon>Spiralia</taxon>
        <taxon>Lophotrochozoa</taxon>
        <taxon>Mollusca</taxon>
        <taxon>Gastropoda</taxon>
        <taxon>Patellogastropoda</taxon>
        <taxon>Lottioidea</taxon>
        <taxon>Lottiidae</taxon>
        <taxon>Lottia</taxon>
    </lineage>
</organism>
<dbReference type="KEGG" id="lgi:LOTGIDRAFT_238251"/>
<dbReference type="HOGENOM" id="CLU_861337_0_0_1"/>
<proteinExistence type="predicted"/>
<sequence>MSLLRAFIQEATRRMDIVVSMAAGGFTGVMVLKDEYYAKNVITVEGHEGKPGSLTPLDTESEQLGYDVIKSIKVDKVHAVFVNYFTTKRPEVISKGTPLLCQGVFIGVPYCFRFKSADEIKTADLQFFDRGVDLDTENVQNLFDTMIYTELEKKFAVSQELFNKYSYLALLQPTSAAVAATVWYIVCYFFFNPMFYIKRHVSLRNRAFLYFICNCIGVKIALWGHNRLLQFRDHLTIRKTVDADKEMALAGLTYYQKCLERNKMLYSLPGSAFKDKLDSQGNFLYPIYEQRISLTNRHLYLMETLKRKGLLVAGNCGKMDLSV</sequence>
<evidence type="ECO:0000313" key="3">
    <source>
        <dbReference type="Proteomes" id="UP000030746"/>
    </source>
</evidence>
<name>V4CHG6_LOTGI</name>
<dbReference type="AlphaFoldDB" id="V4CHG6"/>
<keyword evidence="1" id="KW-1133">Transmembrane helix</keyword>
<dbReference type="PANTHER" id="PTHR21824">
    <property type="entry name" value="TRANSMEMBRANE PROTEIN 177"/>
    <property type="match status" value="1"/>
</dbReference>
<keyword evidence="1" id="KW-0812">Transmembrane</keyword>
<protein>
    <recommendedName>
        <fullName evidence="4">Transmembrane protein 177</fullName>
    </recommendedName>
</protein>
<dbReference type="OrthoDB" id="110174at2759"/>
<dbReference type="EMBL" id="KB200467">
    <property type="protein sequence ID" value="ESP01565.1"/>
    <property type="molecule type" value="Genomic_DNA"/>
</dbReference>